<sequence precursor="true">MSKSSRSLNRIWLIAGFILVIVFGNIYETDTTPQAPSASNAGLSADTLFAQRRSDVQLEVSGTVSKILADDNKGSRHQRFIISLPSGLTLLVAHNIDLAPRVDQLQVGDEVSLYGEYVWNDRGGIMHWTHHDPANRHPHGWIRHQGQLYQ</sequence>
<evidence type="ECO:0000313" key="3">
    <source>
        <dbReference type="Proteomes" id="UP000009145"/>
    </source>
</evidence>
<name>I1YGN0_METFJ</name>
<evidence type="ECO:0008006" key="4">
    <source>
        <dbReference type="Google" id="ProtNLM"/>
    </source>
</evidence>
<keyword evidence="1" id="KW-0472">Membrane</keyword>
<dbReference type="RefSeq" id="WP_014703494.1">
    <property type="nucleotide sequence ID" value="NC_017856.1"/>
</dbReference>
<protein>
    <recommendedName>
        <fullName evidence="4">DUF3465 domain-containing protein</fullName>
    </recommendedName>
</protein>
<keyword evidence="1" id="KW-1133">Transmembrane helix</keyword>
<organism evidence="2 3">
    <name type="scientific">Methylophaga frappieri (strain ATCC BAA-2434 / DSM 25690 / JAM7)</name>
    <dbReference type="NCBI Taxonomy" id="754477"/>
    <lineage>
        <taxon>Bacteria</taxon>
        <taxon>Pseudomonadati</taxon>
        <taxon>Pseudomonadota</taxon>
        <taxon>Gammaproteobacteria</taxon>
        <taxon>Thiotrichales</taxon>
        <taxon>Piscirickettsiaceae</taxon>
        <taxon>Methylophaga</taxon>
    </lineage>
</organism>
<keyword evidence="1" id="KW-0812">Transmembrane</keyword>
<dbReference type="eggNOG" id="COG1463">
    <property type="taxonomic scope" value="Bacteria"/>
</dbReference>
<dbReference type="Pfam" id="PF11948">
    <property type="entry name" value="DUF3465"/>
    <property type="match status" value="1"/>
</dbReference>
<dbReference type="STRING" id="754477.Q7C_904"/>
<reference evidence="2 3" key="1">
    <citation type="journal article" date="2012" name="J. Bacteriol.">
        <title>Complete genome sequences of Methylophaga sp. strain JAM1 and Methylophaga sp. strain JAM7.</title>
        <authorList>
            <person name="Villeneuve C."/>
            <person name="Martineau C."/>
            <person name="Mauffrey F."/>
            <person name="Villemur R."/>
        </authorList>
    </citation>
    <scope>NUCLEOTIDE SEQUENCE [LARGE SCALE GENOMIC DNA]</scope>
    <source>
        <strain evidence="2 3">JAM7</strain>
    </source>
</reference>
<evidence type="ECO:0000256" key="1">
    <source>
        <dbReference type="SAM" id="Phobius"/>
    </source>
</evidence>
<dbReference type="OrthoDB" id="195616at2"/>
<dbReference type="PATRIC" id="fig|754477.3.peg.893"/>
<proteinExistence type="predicted"/>
<keyword evidence="3" id="KW-1185">Reference proteome</keyword>
<dbReference type="AlphaFoldDB" id="I1YGN0"/>
<dbReference type="Proteomes" id="UP000009145">
    <property type="component" value="Chromosome"/>
</dbReference>
<dbReference type="InterPro" id="IPR021856">
    <property type="entry name" value="DUF3465"/>
</dbReference>
<evidence type="ECO:0000313" key="2">
    <source>
        <dbReference type="EMBL" id="AFJ02073.1"/>
    </source>
</evidence>
<feature type="transmembrane region" description="Helical" evidence="1">
    <location>
        <begin position="7"/>
        <end position="27"/>
    </location>
</feature>
<gene>
    <name evidence="2" type="ordered locus">Q7C_904</name>
</gene>
<dbReference type="KEGG" id="mec:Q7C_904"/>
<accession>I1YGN0</accession>
<dbReference type="EMBL" id="CP003380">
    <property type="protein sequence ID" value="AFJ02073.1"/>
    <property type="molecule type" value="Genomic_DNA"/>
</dbReference>
<dbReference type="HOGENOM" id="CLU_106707_1_0_6"/>